<sequence length="151" mass="17258">PLSTGNMREKQLHKEWLEKKVKPFVDKVLNYHFDDNSLAGTNIYPVVNKVKERRSQGYDVAVYIFSDLIQESANESFHILFDGKKDPIDYAVKKVNSFNLEGSLANVKTSIFIPGVPEGVEDQENARDNVERFWKKFFNLCGSSVIIKDLG</sequence>
<evidence type="ECO:0000313" key="1">
    <source>
        <dbReference type="EMBL" id="SVB42438.1"/>
    </source>
</evidence>
<name>A0A382DVN5_9ZZZZ</name>
<gene>
    <name evidence="1" type="ORF">METZ01_LOCUS195292</name>
</gene>
<reference evidence="1" key="1">
    <citation type="submission" date="2018-05" db="EMBL/GenBank/DDBJ databases">
        <authorList>
            <person name="Lanie J.A."/>
            <person name="Ng W.-L."/>
            <person name="Kazmierczak K.M."/>
            <person name="Andrzejewski T.M."/>
            <person name="Davidsen T.M."/>
            <person name="Wayne K.J."/>
            <person name="Tettelin H."/>
            <person name="Glass J.I."/>
            <person name="Rusch D."/>
            <person name="Podicherti R."/>
            <person name="Tsui H.-C.T."/>
            <person name="Winkler M.E."/>
        </authorList>
    </citation>
    <scope>NUCLEOTIDE SEQUENCE</scope>
</reference>
<feature type="non-terminal residue" evidence="1">
    <location>
        <position position="1"/>
    </location>
</feature>
<dbReference type="AlphaFoldDB" id="A0A382DVN5"/>
<protein>
    <submittedName>
        <fullName evidence="1">Uncharacterized protein</fullName>
    </submittedName>
</protein>
<proteinExistence type="predicted"/>
<accession>A0A382DVN5</accession>
<dbReference type="EMBL" id="UINC01041323">
    <property type="protein sequence ID" value="SVB42438.1"/>
    <property type="molecule type" value="Genomic_DNA"/>
</dbReference>
<organism evidence="1">
    <name type="scientific">marine metagenome</name>
    <dbReference type="NCBI Taxonomy" id="408172"/>
    <lineage>
        <taxon>unclassified sequences</taxon>
        <taxon>metagenomes</taxon>
        <taxon>ecological metagenomes</taxon>
    </lineage>
</organism>